<gene>
    <name evidence="1" type="ORF">FA09DRAFT_329945</name>
</gene>
<dbReference type="PANTHER" id="PTHR40079">
    <property type="entry name" value="MANNAN ENDO-1,4-BETA-MANNOSIDASE E-RELATED"/>
    <property type="match status" value="1"/>
</dbReference>
<protein>
    <submittedName>
        <fullName evidence="1">Uncharacterized protein</fullName>
    </submittedName>
</protein>
<dbReference type="GO" id="GO:0016985">
    <property type="term" value="F:mannan endo-1,4-beta-mannosidase activity"/>
    <property type="evidence" value="ECO:0007669"/>
    <property type="project" value="InterPro"/>
</dbReference>
<reference evidence="1 2" key="1">
    <citation type="journal article" date="2018" name="Mol. Biol. Evol.">
        <title>Broad Genomic Sampling Reveals a Smut Pathogenic Ancestry of the Fungal Clade Ustilaginomycotina.</title>
        <authorList>
            <person name="Kijpornyongpan T."/>
            <person name="Mondo S.J."/>
            <person name="Barry K."/>
            <person name="Sandor L."/>
            <person name="Lee J."/>
            <person name="Lipzen A."/>
            <person name="Pangilinan J."/>
            <person name="LaButti K."/>
            <person name="Hainaut M."/>
            <person name="Henrissat B."/>
            <person name="Grigoriev I.V."/>
            <person name="Spatafora J.W."/>
            <person name="Aime M.C."/>
        </authorList>
    </citation>
    <scope>NUCLEOTIDE SEQUENCE [LARGE SCALE GENOMIC DNA]</scope>
    <source>
        <strain evidence="1 2">MCA 4186</strain>
    </source>
</reference>
<dbReference type="OrthoDB" id="428177at2759"/>
<keyword evidence="2" id="KW-1185">Reference proteome</keyword>
<dbReference type="GO" id="GO:0006080">
    <property type="term" value="P:substituted mannan metabolic process"/>
    <property type="evidence" value="ECO:0007669"/>
    <property type="project" value="InterPro"/>
</dbReference>
<dbReference type="AlphaFoldDB" id="A0A316Z9U1"/>
<evidence type="ECO:0000313" key="2">
    <source>
        <dbReference type="Proteomes" id="UP000245946"/>
    </source>
</evidence>
<accession>A0A316Z9U1</accession>
<sequence>MSNTTAQQVLSVGGLPVGFVPQFHASATPMADIQRVIDSATPASLNMTLRPATYGWYAQTYPHEHFDGEQLLRVKDDVVASGAIFEPAVMPLQGWTGYTAANNSHALSIARVLKQFTDEGVEVRLR</sequence>
<dbReference type="EMBL" id="KZ819292">
    <property type="protein sequence ID" value="PWN98351.1"/>
    <property type="molecule type" value="Genomic_DNA"/>
</dbReference>
<dbReference type="Proteomes" id="UP000245946">
    <property type="component" value="Unassembled WGS sequence"/>
</dbReference>
<dbReference type="GeneID" id="37269944"/>
<dbReference type="RefSeq" id="XP_025598630.1">
    <property type="nucleotide sequence ID" value="XM_025742400.1"/>
</dbReference>
<evidence type="ECO:0000313" key="1">
    <source>
        <dbReference type="EMBL" id="PWN98351.1"/>
    </source>
</evidence>
<name>A0A316Z9U1_9BASI</name>
<dbReference type="PANTHER" id="PTHR40079:SF6">
    <property type="entry name" value="GH26 DOMAIN-CONTAINING PROTEIN"/>
    <property type="match status" value="1"/>
</dbReference>
<dbReference type="InterPro" id="IPR000805">
    <property type="entry name" value="Glyco_hydro_26"/>
</dbReference>
<proteinExistence type="predicted"/>
<organism evidence="1 2">
    <name type="scientific">Tilletiopsis washingtonensis</name>
    <dbReference type="NCBI Taxonomy" id="58919"/>
    <lineage>
        <taxon>Eukaryota</taxon>
        <taxon>Fungi</taxon>
        <taxon>Dikarya</taxon>
        <taxon>Basidiomycota</taxon>
        <taxon>Ustilaginomycotina</taxon>
        <taxon>Exobasidiomycetes</taxon>
        <taxon>Entylomatales</taxon>
        <taxon>Entylomatales incertae sedis</taxon>
        <taxon>Tilletiopsis</taxon>
    </lineage>
</organism>